<dbReference type="GO" id="GO:0003824">
    <property type="term" value="F:catalytic activity"/>
    <property type="evidence" value="ECO:0007669"/>
    <property type="project" value="InterPro"/>
</dbReference>
<keyword evidence="3" id="KW-1185">Reference proteome</keyword>
<dbReference type="GO" id="GO:0030151">
    <property type="term" value="F:molybdenum ion binding"/>
    <property type="evidence" value="ECO:0007669"/>
    <property type="project" value="InterPro"/>
</dbReference>
<proteinExistence type="predicted"/>
<accession>A0AA46TJ79</accession>
<dbReference type="PROSITE" id="PS51340">
    <property type="entry name" value="MOSC"/>
    <property type="match status" value="1"/>
</dbReference>
<dbReference type="PANTHER" id="PTHR14237">
    <property type="entry name" value="MOLYBDOPTERIN COFACTOR SULFURASE MOSC"/>
    <property type="match status" value="1"/>
</dbReference>
<dbReference type="GO" id="GO:0030170">
    <property type="term" value="F:pyridoxal phosphate binding"/>
    <property type="evidence" value="ECO:0007669"/>
    <property type="project" value="InterPro"/>
</dbReference>
<dbReference type="Pfam" id="PF03473">
    <property type="entry name" value="MOSC"/>
    <property type="match status" value="1"/>
</dbReference>
<protein>
    <submittedName>
        <fullName evidence="2">MOSC domain-containing protein</fullName>
    </submittedName>
</protein>
<dbReference type="AlphaFoldDB" id="A0AA46TJ79"/>
<feature type="domain" description="MOSC" evidence="1">
    <location>
        <begin position="125"/>
        <end position="269"/>
    </location>
</feature>
<dbReference type="PANTHER" id="PTHR14237:SF19">
    <property type="entry name" value="MITOCHONDRIAL AMIDOXIME REDUCING COMPONENT 1"/>
    <property type="match status" value="1"/>
</dbReference>
<evidence type="ECO:0000259" key="1">
    <source>
        <dbReference type="PROSITE" id="PS51340"/>
    </source>
</evidence>
<sequence length="278" mass="30279">MRVASLHVYPVKSMAGMAVESTEVCPGGLRDDRRWMVVDASGHKLTARERHRLLHALPEPDGTGGLKLSYRDGSLPPLLVPRPDHAPDVATDLSRLTTATSSTPEADAWVSEVVEEQARLVRLDDPARRPIGASHGGLPGEPLSLADAGPVHLATEASMARLNDWLTASDESGIPIGRFRPNIVVAGDIEPFAEDAWRRVRIGGVTFRFGEHCDRCVLPTIDADTLTGSKEPTRTLARHRRWDGKVWFGIRLIPETYGPLRSGDQIEPLEVATVDSAS</sequence>
<dbReference type="InterPro" id="IPR005302">
    <property type="entry name" value="MoCF_Sase_C"/>
</dbReference>
<dbReference type="KEGG" id="sgrg:L0C25_01875"/>
<organism evidence="2 3">
    <name type="scientific">Solicola gregarius</name>
    <dbReference type="NCBI Taxonomy" id="2908642"/>
    <lineage>
        <taxon>Bacteria</taxon>
        <taxon>Bacillati</taxon>
        <taxon>Actinomycetota</taxon>
        <taxon>Actinomycetes</taxon>
        <taxon>Propionibacteriales</taxon>
        <taxon>Nocardioidaceae</taxon>
        <taxon>Solicola</taxon>
    </lineage>
</organism>
<dbReference type="SUPFAM" id="SSF141673">
    <property type="entry name" value="MOSC N-terminal domain-like"/>
    <property type="match status" value="1"/>
</dbReference>
<dbReference type="SUPFAM" id="SSF50800">
    <property type="entry name" value="PK beta-barrel domain-like"/>
    <property type="match status" value="1"/>
</dbReference>
<dbReference type="RefSeq" id="WP_271634684.1">
    <property type="nucleotide sequence ID" value="NZ_CP094970.1"/>
</dbReference>
<dbReference type="Pfam" id="PF03476">
    <property type="entry name" value="MOSC_N"/>
    <property type="match status" value="1"/>
</dbReference>
<name>A0AA46TJ79_9ACTN</name>
<dbReference type="InterPro" id="IPR011037">
    <property type="entry name" value="Pyrv_Knase-like_insert_dom_sf"/>
</dbReference>
<dbReference type="Proteomes" id="UP001164390">
    <property type="component" value="Chromosome"/>
</dbReference>
<dbReference type="EMBL" id="CP094970">
    <property type="protein sequence ID" value="UYM05852.1"/>
    <property type="molecule type" value="Genomic_DNA"/>
</dbReference>
<evidence type="ECO:0000313" key="3">
    <source>
        <dbReference type="Proteomes" id="UP001164390"/>
    </source>
</evidence>
<evidence type="ECO:0000313" key="2">
    <source>
        <dbReference type="EMBL" id="UYM05852.1"/>
    </source>
</evidence>
<gene>
    <name evidence="2" type="ORF">L0C25_01875</name>
</gene>
<reference evidence="2" key="1">
    <citation type="submission" date="2022-01" db="EMBL/GenBank/DDBJ databases">
        <title>Nocardioidaceae gen. sp. A5X3R13.</title>
        <authorList>
            <person name="Lopez Marin M.A."/>
            <person name="Uhlik O."/>
        </authorList>
    </citation>
    <scope>NUCLEOTIDE SEQUENCE</scope>
    <source>
        <strain evidence="2">A5X3R13</strain>
    </source>
</reference>
<dbReference type="InterPro" id="IPR005303">
    <property type="entry name" value="MOCOS_middle"/>
</dbReference>